<feature type="transmembrane region" description="Helical" evidence="2">
    <location>
        <begin position="139"/>
        <end position="159"/>
    </location>
</feature>
<feature type="region of interest" description="Disordered" evidence="1">
    <location>
        <begin position="1"/>
        <end position="31"/>
    </location>
</feature>
<reference evidence="3 4" key="1">
    <citation type="submission" date="2019-03" db="EMBL/GenBank/DDBJ databases">
        <title>Genomic Encyclopedia of Type Strains, Phase IV (KMG-IV): sequencing the most valuable type-strain genomes for metagenomic binning, comparative biology and taxonomic classification.</title>
        <authorList>
            <person name="Goeker M."/>
        </authorList>
    </citation>
    <scope>NUCLEOTIDE SEQUENCE [LARGE SCALE GENOMIC DNA]</scope>
    <source>
        <strain evidence="3 4">DSM 22958</strain>
    </source>
</reference>
<evidence type="ECO:0000256" key="1">
    <source>
        <dbReference type="SAM" id="MobiDB-lite"/>
    </source>
</evidence>
<dbReference type="Pfam" id="PF14235">
    <property type="entry name" value="DUF4337"/>
    <property type="match status" value="1"/>
</dbReference>
<feature type="compositionally biased region" description="Basic and acidic residues" evidence="1">
    <location>
        <begin position="10"/>
        <end position="26"/>
    </location>
</feature>
<comment type="caution">
    <text evidence="3">The sequence shown here is derived from an EMBL/GenBank/DDBJ whole genome shotgun (WGS) entry which is preliminary data.</text>
</comment>
<dbReference type="RefSeq" id="WP_132007467.1">
    <property type="nucleotide sequence ID" value="NZ_JBHUNN010000002.1"/>
</dbReference>
<evidence type="ECO:0000313" key="3">
    <source>
        <dbReference type="EMBL" id="TCO12393.1"/>
    </source>
</evidence>
<dbReference type="AlphaFoldDB" id="A0A4R2GQX5"/>
<keyword evidence="2" id="KW-0812">Transmembrane</keyword>
<evidence type="ECO:0000313" key="4">
    <source>
        <dbReference type="Proteomes" id="UP000294881"/>
    </source>
</evidence>
<keyword evidence="2" id="KW-1133">Transmembrane helix</keyword>
<protein>
    <submittedName>
        <fullName evidence="3">Uncharacterized protein DUF4337</fullName>
    </submittedName>
</protein>
<sequence>MARLAAQTAEELKSEHEALETARDSGRPPLLEDPLVTRVSVTMAILAVAGVILGSIESMQSAAAANAASQALIYQNRATDAWSALDARMVRQALDRGRDAQARFSDKDDAALAAHARAQENLSLASLREAERRGARHEILTWAVMLVQIAIAVATISIIARPRRWPWRAAIVLGGAGGLLGLGGWLA</sequence>
<keyword evidence="2" id="KW-0472">Membrane</keyword>
<feature type="transmembrane region" description="Helical" evidence="2">
    <location>
        <begin position="165"/>
        <end position="186"/>
    </location>
</feature>
<gene>
    <name evidence="3" type="ORF">EV666_10939</name>
</gene>
<dbReference type="EMBL" id="SLWL01000009">
    <property type="protein sequence ID" value="TCO12393.1"/>
    <property type="molecule type" value="Genomic_DNA"/>
</dbReference>
<proteinExistence type="predicted"/>
<dbReference type="InterPro" id="IPR025570">
    <property type="entry name" value="DUF4337"/>
</dbReference>
<feature type="transmembrane region" description="Helical" evidence="2">
    <location>
        <begin position="35"/>
        <end position="56"/>
    </location>
</feature>
<evidence type="ECO:0000256" key="2">
    <source>
        <dbReference type="SAM" id="Phobius"/>
    </source>
</evidence>
<organism evidence="3 4">
    <name type="scientific">Camelimonas lactis</name>
    <dbReference type="NCBI Taxonomy" id="659006"/>
    <lineage>
        <taxon>Bacteria</taxon>
        <taxon>Pseudomonadati</taxon>
        <taxon>Pseudomonadota</taxon>
        <taxon>Alphaproteobacteria</taxon>
        <taxon>Hyphomicrobiales</taxon>
        <taxon>Chelatococcaceae</taxon>
        <taxon>Camelimonas</taxon>
    </lineage>
</organism>
<accession>A0A4R2GQX5</accession>
<name>A0A4R2GQX5_9HYPH</name>
<keyword evidence="4" id="KW-1185">Reference proteome</keyword>
<dbReference type="Proteomes" id="UP000294881">
    <property type="component" value="Unassembled WGS sequence"/>
</dbReference>